<keyword evidence="3" id="KW-0560">Oxidoreductase</keyword>
<dbReference type="AlphaFoldDB" id="A0A2X3C5V7"/>
<proteinExistence type="inferred from homology"/>
<evidence type="ECO:0000256" key="1">
    <source>
        <dbReference type="ARBA" id="ARBA00038322"/>
    </source>
</evidence>
<dbReference type="GO" id="GO:0102223">
    <property type="term" value="F:4,4'-diapophytoene desaturase (4,4'-diaponeurosporene-forming)"/>
    <property type="evidence" value="ECO:0007669"/>
    <property type="project" value="UniProtKB-EC"/>
</dbReference>
<dbReference type="EMBL" id="UAWO01000002">
    <property type="protein sequence ID" value="SQC07226.1"/>
    <property type="molecule type" value="Genomic_DNA"/>
</dbReference>
<dbReference type="SUPFAM" id="SSF51905">
    <property type="entry name" value="FAD/NAD(P)-binding domain"/>
    <property type="match status" value="1"/>
</dbReference>
<dbReference type="Proteomes" id="UP000250234">
    <property type="component" value="Unassembled WGS sequence"/>
</dbReference>
<organism evidence="3 4">
    <name type="scientific">Clostridium perfringens</name>
    <dbReference type="NCBI Taxonomy" id="1502"/>
    <lineage>
        <taxon>Bacteria</taxon>
        <taxon>Bacillati</taxon>
        <taxon>Bacillota</taxon>
        <taxon>Clostridia</taxon>
        <taxon>Eubacteriales</taxon>
        <taxon>Clostridiaceae</taxon>
        <taxon>Clostridium</taxon>
    </lineage>
</organism>
<reference evidence="3 4" key="1">
    <citation type="submission" date="2018-06" db="EMBL/GenBank/DDBJ databases">
        <authorList>
            <consortium name="Pathogen Informatics"/>
            <person name="Doyle S."/>
        </authorList>
    </citation>
    <scope>NUCLEOTIDE SEQUENCE [LARGE SCALE GENOMIC DNA]</scope>
    <source>
        <strain evidence="3 4">NCTC8081</strain>
    </source>
</reference>
<name>A0A2X3C5V7_CLOPF</name>
<gene>
    <name evidence="3" type="primary">crtN_2</name>
    <name evidence="3" type="ORF">NCTC8081_01351</name>
</gene>
<dbReference type="EC" id="1.3.8.2" evidence="3"/>
<comment type="similarity">
    <text evidence="1">Belongs to the carotenoid/retinoid oxidoreductase family. CrtN subfamily.</text>
</comment>
<protein>
    <submittedName>
        <fullName evidence="3">Diapophytoene dehydrogenase</fullName>
        <ecNumber evidence="3">1.3.8.2</ecNumber>
    </submittedName>
</protein>
<accession>A0A2X3C5V7</accession>
<evidence type="ECO:0000313" key="3">
    <source>
        <dbReference type="EMBL" id="SQC07226.1"/>
    </source>
</evidence>
<dbReference type="Pfam" id="PF01593">
    <property type="entry name" value="Amino_oxidase"/>
    <property type="match status" value="1"/>
</dbReference>
<evidence type="ECO:0000313" key="4">
    <source>
        <dbReference type="Proteomes" id="UP000250234"/>
    </source>
</evidence>
<dbReference type="InterPro" id="IPR036188">
    <property type="entry name" value="FAD/NAD-bd_sf"/>
</dbReference>
<evidence type="ECO:0000259" key="2">
    <source>
        <dbReference type="Pfam" id="PF01593"/>
    </source>
</evidence>
<dbReference type="PANTHER" id="PTHR43734:SF1">
    <property type="entry name" value="PHYTOENE DESATURASE"/>
    <property type="match status" value="1"/>
</dbReference>
<dbReference type="InterPro" id="IPR002937">
    <property type="entry name" value="Amino_oxidase"/>
</dbReference>
<feature type="domain" description="Amine oxidase" evidence="2">
    <location>
        <begin position="3"/>
        <end position="97"/>
    </location>
</feature>
<sequence>MRNKILYDLSKIKGLEDIKENIIYESYTTPMTLKNDFNCFFGAAFGLNHNLLQTTIFRPQAKIKKLKNIYFVGDSVHPGSGISMSLTSAKLCCEKIISDFS</sequence>
<dbReference type="PANTHER" id="PTHR43734">
    <property type="entry name" value="PHYTOENE DESATURASE"/>
    <property type="match status" value="1"/>
</dbReference>